<keyword evidence="2" id="KW-0472">Membrane</keyword>
<evidence type="ECO:0000313" key="6">
    <source>
        <dbReference type="EMBL" id="NEN76078.1"/>
    </source>
</evidence>
<protein>
    <submittedName>
        <fullName evidence="6">BamA/TamA family outer membrane protein</fullName>
    </submittedName>
</protein>
<sequence length="603" mass="67163">MHTLRLLFFLCLFGVPILSLAQAAEELPKNVKPEVVIDPSGLSPDTLVAVQKGISAIVRQADDQDAGEAERIRRKGRDAVISALATKGYFSPEVTLEVGEDIGGDTWDISIEPGEVSKVSSVNNIFFGRITEPAYTDRVEALRQSWGLPVGEDFINEKWSNSKTALLDKTQEKDFYLARMTQTQAVVNPATATVETTTIIDSGPSVTLGHVEVIGLRRVPLSLIHRYIQYTPGTRYDQDQIDEWQSKLQSTNFFRGVFIHPKIPSGEAIYSEATAQLPLQVRVTEAPAKTITGSLAVDDSVGLRAEAVYHHQVVWGKPITLEAGAGADIETQRAYLDFYLPPNQNGSVDSFGLMLRHSDINDEEVYRLGIGWRRKREFKLDPNSRVEFENSWAAMFNYDRVRRKDDPLHPDFILPAPVLTYDILRRDVDDKYNPRSGNLIALGVGVGRNLNQHKNFYRAAARTQVWFPVGKRDIITARVEVGKVWADEDALFPDDFGYRTGGARTIRGYKYYGIGDRAGRAIIGTRALAVGSVEYMRYFNDTLGMGVFVDVGDAAPSFREMSMHIGYGVGALIKTPVGPLNLDLAYGQKDRRIRLHFSLGIAF</sequence>
<dbReference type="EMBL" id="JAAGYR010000012">
    <property type="protein sequence ID" value="NEN76078.1"/>
    <property type="molecule type" value="Genomic_DNA"/>
</dbReference>
<evidence type="ECO:0000256" key="1">
    <source>
        <dbReference type="ARBA" id="ARBA00004370"/>
    </source>
</evidence>
<name>A0A6L9Y8C2_9BURK</name>
<dbReference type="Gene3D" id="2.40.160.50">
    <property type="entry name" value="membrane protein fhac: a member of the omp85/tpsb transporter family"/>
    <property type="match status" value="1"/>
</dbReference>
<feature type="domain" description="TamA POTRA" evidence="5">
    <location>
        <begin position="41"/>
        <end position="113"/>
    </location>
</feature>
<dbReference type="Proteomes" id="UP000477651">
    <property type="component" value="Unassembled WGS sequence"/>
</dbReference>
<dbReference type="InterPro" id="IPR000184">
    <property type="entry name" value="Bac_surfAg_D15"/>
</dbReference>
<accession>A0A6L9Y8C2</accession>
<dbReference type="AlphaFoldDB" id="A0A6L9Y8C2"/>
<proteinExistence type="predicted"/>
<evidence type="ECO:0000313" key="7">
    <source>
        <dbReference type="Proteomes" id="UP000477651"/>
    </source>
</evidence>
<dbReference type="RefSeq" id="WP_163764577.1">
    <property type="nucleotide sequence ID" value="NZ_JAAGYR010000012.1"/>
</dbReference>
<evidence type="ECO:0000256" key="2">
    <source>
        <dbReference type="ARBA" id="ARBA00023136"/>
    </source>
</evidence>
<feature type="domain" description="Bacterial surface antigen (D15)" evidence="4">
    <location>
        <begin position="330"/>
        <end position="603"/>
    </location>
</feature>
<evidence type="ECO:0000256" key="3">
    <source>
        <dbReference type="SAM" id="SignalP"/>
    </source>
</evidence>
<evidence type="ECO:0000259" key="5">
    <source>
        <dbReference type="Pfam" id="PF17243"/>
    </source>
</evidence>
<organism evidence="6 7">
    <name type="scientific">Pelistega ratti</name>
    <dbReference type="NCBI Taxonomy" id="2652177"/>
    <lineage>
        <taxon>Bacteria</taxon>
        <taxon>Pseudomonadati</taxon>
        <taxon>Pseudomonadota</taxon>
        <taxon>Betaproteobacteria</taxon>
        <taxon>Burkholderiales</taxon>
        <taxon>Alcaligenaceae</taxon>
        <taxon>Pelistega</taxon>
    </lineage>
</organism>
<dbReference type="GO" id="GO:0019867">
    <property type="term" value="C:outer membrane"/>
    <property type="evidence" value="ECO:0007669"/>
    <property type="project" value="InterPro"/>
</dbReference>
<dbReference type="Pfam" id="PF01103">
    <property type="entry name" value="Omp85"/>
    <property type="match status" value="1"/>
</dbReference>
<comment type="caution">
    <text evidence="6">The sequence shown here is derived from an EMBL/GenBank/DDBJ whole genome shotgun (WGS) entry which is preliminary data.</text>
</comment>
<reference evidence="6 7" key="1">
    <citation type="submission" date="2020-02" db="EMBL/GenBank/DDBJ databases">
        <title>Pelistega sp. NLN82 were isolated from wild rodents of the Hainan Island.</title>
        <authorList>
            <person name="Niu N."/>
            <person name="Zhou J."/>
        </authorList>
    </citation>
    <scope>NUCLEOTIDE SEQUENCE [LARGE SCALE GENOMIC DNA]</scope>
    <source>
        <strain evidence="6 7">NLN82</strain>
    </source>
</reference>
<comment type="subcellular location">
    <subcellularLocation>
        <location evidence="1">Membrane</location>
    </subcellularLocation>
</comment>
<dbReference type="InterPro" id="IPR035243">
    <property type="entry name" value="TamA_POTRA_Dom_1"/>
</dbReference>
<dbReference type="Gene3D" id="3.10.20.310">
    <property type="entry name" value="membrane protein fhac"/>
    <property type="match status" value="1"/>
</dbReference>
<keyword evidence="7" id="KW-1185">Reference proteome</keyword>
<keyword evidence="3" id="KW-0732">Signal</keyword>
<feature type="signal peptide" evidence="3">
    <location>
        <begin position="1"/>
        <end position="21"/>
    </location>
</feature>
<gene>
    <name evidence="6" type="ORF">F9B74_07055</name>
</gene>
<dbReference type="Pfam" id="PF17243">
    <property type="entry name" value="POTRA_TamA_1"/>
    <property type="match status" value="1"/>
</dbReference>
<feature type="chain" id="PRO_5026862636" evidence="3">
    <location>
        <begin position="22"/>
        <end position="603"/>
    </location>
</feature>
<evidence type="ECO:0000259" key="4">
    <source>
        <dbReference type="Pfam" id="PF01103"/>
    </source>
</evidence>